<dbReference type="InterPro" id="IPR041577">
    <property type="entry name" value="RT_RNaseH_2"/>
</dbReference>
<organism evidence="2 3">
    <name type="scientific">Gossypium australe</name>
    <dbReference type="NCBI Taxonomy" id="47621"/>
    <lineage>
        <taxon>Eukaryota</taxon>
        <taxon>Viridiplantae</taxon>
        <taxon>Streptophyta</taxon>
        <taxon>Embryophyta</taxon>
        <taxon>Tracheophyta</taxon>
        <taxon>Spermatophyta</taxon>
        <taxon>Magnoliopsida</taxon>
        <taxon>eudicotyledons</taxon>
        <taxon>Gunneridae</taxon>
        <taxon>Pentapetalae</taxon>
        <taxon>rosids</taxon>
        <taxon>malvids</taxon>
        <taxon>Malvales</taxon>
        <taxon>Malvaceae</taxon>
        <taxon>Malvoideae</taxon>
        <taxon>Gossypium</taxon>
    </lineage>
</organism>
<reference evidence="3" key="1">
    <citation type="journal article" date="2019" name="Plant Biotechnol. J.">
        <title>Genome sequencing of the Australian wild diploid species Gossypium australe highlights disease resistance and delayed gland morphogenesis.</title>
        <authorList>
            <person name="Cai Y."/>
            <person name="Cai X."/>
            <person name="Wang Q."/>
            <person name="Wang P."/>
            <person name="Zhang Y."/>
            <person name="Cai C."/>
            <person name="Xu Y."/>
            <person name="Wang K."/>
            <person name="Zhou Z."/>
            <person name="Wang C."/>
            <person name="Geng S."/>
            <person name="Li B."/>
            <person name="Dong Q."/>
            <person name="Hou Y."/>
            <person name="Wang H."/>
            <person name="Ai P."/>
            <person name="Liu Z."/>
            <person name="Yi F."/>
            <person name="Sun M."/>
            <person name="An G."/>
            <person name="Cheng J."/>
            <person name="Zhang Y."/>
            <person name="Shi Q."/>
            <person name="Xie Y."/>
            <person name="Shi X."/>
            <person name="Chang Y."/>
            <person name="Huang F."/>
            <person name="Chen Y."/>
            <person name="Hong S."/>
            <person name="Mi L."/>
            <person name="Sun Q."/>
            <person name="Zhang L."/>
            <person name="Zhou B."/>
            <person name="Peng R."/>
            <person name="Zhang X."/>
            <person name="Liu F."/>
        </authorList>
    </citation>
    <scope>NUCLEOTIDE SEQUENCE [LARGE SCALE GENOMIC DNA]</scope>
    <source>
        <strain evidence="3">cv. PA1801</strain>
    </source>
</reference>
<gene>
    <name evidence="2" type="ORF">EPI10_030746</name>
</gene>
<evidence type="ECO:0000313" key="3">
    <source>
        <dbReference type="Proteomes" id="UP000325315"/>
    </source>
</evidence>
<evidence type="ECO:0000313" key="2">
    <source>
        <dbReference type="EMBL" id="KAA3486875.1"/>
    </source>
</evidence>
<dbReference type="Proteomes" id="UP000325315">
    <property type="component" value="Unassembled WGS sequence"/>
</dbReference>
<protein>
    <submittedName>
        <fullName evidence="2">Polyprotein</fullName>
    </submittedName>
</protein>
<dbReference type="AlphaFoldDB" id="A0A5B6X1J6"/>
<dbReference type="Pfam" id="PF17919">
    <property type="entry name" value="RT_RNaseH_2"/>
    <property type="match status" value="1"/>
</dbReference>
<keyword evidence="3" id="KW-1185">Reference proteome</keyword>
<dbReference type="EMBL" id="SMMG02000001">
    <property type="protein sequence ID" value="KAA3486875.1"/>
    <property type="molecule type" value="Genomic_DNA"/>
</dbReference>
<name>A0A5B6X1J6_9ROSI</name>
<dbReference type="Gene3D" id="3.30.70.270">
    <property type="match status" value="1"/>
</dbReference>
<dbReference type="OrthoDB" id="415724at2759"/>
<dbReference type="InterPro" id="IPR043502">
    <property type="entry name" value="DNA/RNA_pol_sf"/>
</dbReference>
<sequence>MALPMTKLLQKKIYVNFVWYDKCQQNFHLLKSILTEASVLTQPKSGKEFIVYSNASLNDDLELVAIVFELKILRHYLYGKKCHAYIDQKSLK</sequence>
<comment type="caution">
    <text evidence="2">The sequence shown here is derived from an EMBL/GenBank/DDBJ whole genome shotgun (WGS) entry which is preliminary data.</text>
</comment>
<evidence type="ECO:0000259" key="1">
    <source>
        <dbReference type="Pfam" id="PF17919"/>
    </source>
</evidence>
<dbReference type="InterPro" id="IPR043128">
    <property type="entry name" value="Rev_trsase/Diguanyl_cyclase"/>
</dbReference>
<dbReference type="SUPFAM" id="SSF56672">
    <property type="entry name" value="DNA/RNA polymerases"/>
    <property type="match status" value="1"/>
</dbReference>
<feature type="domain" description="Reverse transcriptase/retrotransposon-derived protein RNase H-like" evidence="1">
    <location>
        <begin position="19"/>
        <end position="56"/>
    </location>
</feature>
<accession>A0A5B6X1J6</accession>
<proteinExistence type="predicted"/>